<evidence type="ECO:0000313" key="5">
    <source>
        <dbReference type="EMBL" id="PWA84846.1"/>
    </source>
</evidence>
<dbReference type="Proteomes" id="UP000245207">
    <property type="component" value="Unassembled WGS sequence"/>
</dbReference>
<evidence type="ECO:0000259" key="4">
    <source>
        <dbReference type="Pfam" id="PF15612"/>
    </source>
</evidence>
<keyword evidence="6" id="KW-1185">Reference proteome</keyword>
<name>A0A2U1PGF4_ARTAN</name>
<evidence type="ECO:0000256" key="1">
    <source>
        <dbReference type="ARBA" id="ARBA00004123"/>
    </source>
</evidence>
<dbReference type="PANTHER" id="PTHR36968">
    <property type="entry name" value="HOMEOBOX-DDT DOMAIN PROTEIN RLT2"/>
    <property type="match status" value="1"/>
</dbReference>
<protein>
    <submittedName>
        <fullName evidence="5">DDT domain-containing protein</fullName>
    </submittedName>
</protein>
<dbReference type="AlphaFoldDB" id="A0A2U1PGF4"/>
<dbReference type="STRING" id="35608.A0A2U1PGF4"/>
<proteinExistence type="predicted"/>
<dbReference type="GO" id="GO:0006357">
    <property type="term" value="P:regulation of transcription by RNA polymerase II"/>
    <property type="evidence" value="ECO:0007669"/>
    <property type="project" value="InterPro"/>
</dbReference>
<feature type="domain" description="WHIM1" evidence="4">
    <location>
        <begin position="116"/>
        <end position="153"/>
    </location>
</feature>
<reference evidence="5 6" key="1">
    <citation type="journal article" date="2018" name="Mol. Plant">
        <title>The genome of Artemisia annua provides insight into the evolution of Asteraceae family and artemisinin biosynthesis.</title>
        <authorList>
            <person name="Shen Q."/>
            <person name="Zhang L."/>
            <person name="Liao Z."/>
            <person name="Wang S."/>
            <person name="Yan T."/>
            <person name="Shi P."/>
            <person name="Liu M."/>
            <person name="Fu X."/>
            <person name="Pan Q."/>
            <person name="Wang Y."/>
            <person name="Lv Z."/>
            <person name="Lu X."/>
            <person name="Zhang F."/>
            <person name="Jiang W."/>
            <person name="Ma Y."/>
            <person name="Chen M."/>
            <person name="Hao X."/>
            <person name="Li L."/>
            <person name="Tang Y."/>
            <person name="Lv G."/>
            <person name="Zhou Y."/>
            <person name="Sun X."/>
            <person name="Brodelius P.E."/>
            <person name="Rose J.K.C."/>
            <person name="Tang K."/>
        </authorList>
    </citation>
    <scope>NUCLEOTIDE SEQUENCE [LARGE SCALE GENOMIC DNA]</scope>
    <source>
        <strain evidence="6">cv. Huhao1</strain>
        <tissue evidence="5">Leaf</tissue>
    </source>
</reference>
<dbReference type="EMBL" id="PKPP01001189">
    <property type="protein sequence ID" value="PWA84846.1"/>
    <property type="molecule type" value="Genomic_DNA"/>
</dbReference>
<dbReference type="GO" id="GO:0005634">
    <property type="term" value="C:nucleus"/>
    <property type="evidence" value="ECO:0007669"/>
    <property type="project" value="UniProtKB-SubCell"/>
</dbReference>
<dbReference type="OrthoDB" id="1727891at2759"/>
<feature type="region of interest" description="Disordered" evidence="3">
    <location>
        <begin position="52"/>
        <end position="108"/>
    </location>
</feature>
<dbReference type="Pfam" id="PF15612">
    <property type="entry name" value="WHIM1"/>
    <property type="match status" value="1"/>
</dbReference>
<accession>A0A2U1PGF4</accession>
<evidence type="ECO:0000313" key="6">
    <source>
        <dbReference type="Proteomes" id="UP000245207"/>
    </source>
</evidence>
<keyword evidence="2" id="KW-0539">Nucleus</keyword>
<dbReference type="InterPro" id="IPR028942">
    <property type="entry name" value="WHIM1_dom"/>
</dbReference>
<organism evidence="5 6">
    <name type="scientific">Artemisia annua</name>
    <name type="common">Sweet wormwood</name>
    <dbReference type="NCBI Taxonomy" id="35608"/>
    <lineage>
        <taxon>Eukaryota</taxon>
        <taxon>Viridiplantae</taxon>
        <taxon>Streptophyta</taxon>
        <taxon>Embryophyta</taxon>
        <taxon>Tracheophyta</taxon>
        <taxon>Spermatophyta</taxon>
        <taxon>Magnoliopsida</taxon>
        <taxon>eudicotyledons</taxon>
        <taxon>Gunneridae</taxon>
        <taxon>Pentapetalae</taxon>
        <taxon>asterids</taxon>
        <taxon>campanulids</taxon>
        <taxon>Asterales</taxon>
        <taxon>Asteraceae</taxon>
        <taxon>Asteroideae</taxon>
        <taxon>Anthemideae</taxon>
        <taxon>Artemisiinae</taxon>
        <taxon>Artemisia</taxon>
    </lineage>
</organism>
<evidence type="ECO:0000256" key="2">
    <source>
        <dbReference type="ARBA" id="ARBA00023242"/>
    </source>
</evidence>
<sequence>MKIVELKLATTTDKVEELISSMLSSDITLFEKISFASYRLHSNSIIKDAEDDQSDLEGCGSVDDDPNDISNSHNIDDSDDCSGALIAHKHGRTNGNKSKDNTSTIHSEIDESHPGEMWLLGLIEGEYSDLNIDEKLNALLALVDLLKAGSSIQMELV</sequence>
<gene>
    <name evidence="5" type="ORF">CTI12_AA155580</name>
</gene>
<feature type="compositionally biased region" description="Polar residues" evidence="3">
    <location>
        <begin position="93"/>
        <end position="106"/>
    </location>
</feature>
<comment type="subcellular location">
    <subcellularLocation>
        <location evidence="1">Nucleus</location>
    </subcellularLocation>
</comment>
<evidence type="ECO:0000256" key="3">
    <source>
        <dbReference type="SAM" id="MobiDB-lite"/>
    </source>
</evidence>
<dbReference type="PANTHER" id="PTHR36968:SF8">
    <property type="entry name" value="HOMEOBOX-DDT DOMAIN PROTEIN RLT3 ISOFORM X1"/>
    <property type="match status" value="1"/>
</dbReference>
<dbReference type="InterPro" id="IPR044977">
    <property type="entry name" value="RLT1-3"/>
</dbReference>
<comment type="caution">
    <text evidence="5">The sequence shown here is derived from an EMBL/GenBank/DDBJ whole genome shotgun (WGS) entry which is preliminary data.</text>
</comment>